<protein>
    <recommendedName>
        <fullName evidence="3">TnsA endonuclease N-terminal domain-containing protein</fullName>
    </recommendedName>
</protein>
<evidence type="ECO:0008006" key="3">
    <source>
        <dbReference type="Google" id="ProtNLM"/>
    </source>
</evidence>
<comment type="caution">
    <text evidence="1">The sequence shown here is derived from an EMBL/GenBank/DDBJ whole genome shotgun (WGS) entry which is preliminary data.</text>
</comment>
<proteinExistence type="predicted"/>
<name>A0A5C6U282_9BURK</name>
<accession>A0A5C6U282</accession>
<sequence length="212" mass="23769">MAKRQTATRTISNAGRLRVLRVVAAIKAIGTAPTESSVEADGLIDLEYDPTIERFEVQPVTVAVTVDGRTVNYTPDVRYVRRTGVIGFREFKGSMEDLDTDTARKLKAANERFLRDGYEFSVMDAAQLRVGCRMDNLRLLHRYARWPAPATLRAQVLDALEARPRQTLGELRSLVGNAHLGGLYRMLWDRQVGVDLLSEPLSAWTPVWRVAA</sequence>
<organism evidence="1 2">
    <name type="scientific">Piscinibacter aquaticus</name>
    <dbReference type="NCBI Taxonomy" id="392597"/>
    <lineage>
        <taxon>Bacteria</taxon>
        <taxon>Pseudomonadati</taxon>
        <taxon>Pseudomonadota</taxon>
        <taxon>Betaproteobacteria</taxon>
        <taxon>Burkholderiales</taxon>
        <taxon>Sphaerotilaceae</taxon>
        <taxon>Piscinibacter</taxon>
    </lineage>
</organism>
<dbReference type="Proteomes" id="UP000321832">
    <property type="component" value="Unassembled WGS sequence"/>
</dbReference>
<evidence type="ECO:0000313" key="1">
    <source>
        <dbReference type="EMBL" id="TXC66061.1"/>
    </source>
</evidence>
<keyword evidence="2" id="KW-1185">Reference proteome</keyword>
<dbReference type="EMBL" id="VOPW01000001">
    <property type="protein sequence ID" value="TXC66061.1"/>
    <property type="molecule type" value="Genomic_DNA"/>
</dbReference>
<gene>
    <name evidence="1" type="ORF">FSC37_09440</name>
</gene>
<reference evidence="1 2" key="1">
    <citation type="submission" date="2019-08" db="EMBL/GenBank/DDBJ databases">
        <authorList>
            <person name="Khan S.A."/>
            <person name="Jeon C.O."/>
            <person name="Jeong S.E."/>
        </authorList>
    </citation>
    <scope>NUCLEOTIDE SEQUENCE [LARGE SCALE GENOMIC DNA]</scope>
    <source>
        <strain evidence="2">IMCC1728</strain>
    </source>
</reference>
<evidence type="ECO:0000313" key="2">
    <source>
        <dbReference type="Proteomes" id="UP000321832"/>
    </source>
</evidence>
<dbReference type="AlphaFoldDB" id="A0A5C6U282"/>